<dbReference type="GO" id="GO:0051536">
    <property type="term" value="F:iron-sulfur cluster binding"/>
    <property type="evidence" value="ECO:0007669"/>
    <property type="project" value="InterPro"/>
</dbReference>
<reference evidence="2" key="1">
    <citation type="journal article" date="2014" name="Front. Microbiol.">
        <title>High frequency of phylogenetically diverse reductive dehalogenase-homologous genes in deep subseafloor sedimentary metagenomes.</title>
        <authorList>
            <person name="Kawai M."/>
            <person name="Futagami T."/>
            <person name="Toyoda A."/>
            <person name="Takaki Y."/>
            <person name="Nishi S."/>
            <person name="Hori S."/>
            <person name="Arai W."/>
            <person name="Tsubouchi T."/>
            <person name="Morono Y."/>
            <person name="Uchiyama I."/>
            <person name="Ito T."/>
            <person name="Fujiyama A."/>
            <person name="Inagaki F."/>
            <person name="Takami H."/>
        </authorList>
    </citation>
    <scope>NUCLEOTIDE SEQUENCE</scope>
    <source>
        <strain evidence="2">Expedition CK06-06</strain>
    </source>
</reference>
<feature type="domain" description="2Fe-2S ferredoxin-type" evidence="1">
    <location>
        <begin position="2"/>
        <end position="80"/>
    </location>
</feature>
<dbReference type="CDD" id="cd00207">
    <property type="entry name" value="fer2"/>
    <property type="match status" value="1"/>
</dbReference>
<accession>X1HAR2</accession>
<dbReference type="SUPFAM" id="SSF46548">
    <property type="entry name" value="alpha-helical ferredoxin"/>
    <property type="match status" value="1"/>
</dbReference>
<evidence type="ECO:0000313" key="2">
    <source>
        <dbReference type="EMBL" id="GAH66447.1"/>
    </source>
</evidence>
<dbReference type="InterPro" id="IPR001041">
    <property type="entry name" value="2Fe-2S_ferredoxin-type"/>
</dbReference>
<feature type="non-terminal residue" evidence="2">
    <location>
        <position position="123"/>
    </location>
</feature>
<dbReference type="InterPro" id="IPR036010">
    <property type="entry name" value="2Fe-2S_ferredoxin-like_sf"/>
</dbReference>
<sequence length="123" mass="13051">MSDVTLTIDDREARVPAGTTILKAAKQVGVEIPALCFDPRLEPFTSCWLCVVEVEGAPGPVPACTAAVAEGMVVRTRTDDVARLRRLSLELLLSAHYGDCVAPCQRACPAGIDIQGFIALIAD</sequence>
<protein>
    <recommendedName>
        <fullName evidence="1">2Fe-2S ferredoxin-type domain-containing protein</fullName>
    </recommendedName>
</protein>
<evidence type="ECO:0000259" key="1">
    <source>
        <dbReference type="PROSITE" id="PS51085"/>
    </source>
</evidence>
<dbReference type="Pfam" id="PF13510">
    <property type="entry name" value="Fer2_4"/>
    <property type="match status" value="1"/>
</dbReference>
<dbReference type="PROSITE" id="PS51085">
    <property type="entry name" value="2FE2S_FER_2"/>
    <property type="match status" value="1"/>
</dbReference>
<dbReference type="Gene3D" id="3.10.20.740">
    <property type="match status" value="1"/>
</dbReference>
<name>X1HAR2_9ZZZZ</name>
<proteinExistence type="predicted"/>
<dbReference type="SUPFAM" id="SSF54292">
    <property type="entry name" value="2Fe-2S ferredoxin-like"/>
    <property type="match status" value="1"/>
</dbReference>
<comment type="caution">
    <text evidence="2">The sequence shown here is derived from an EMBL/GenBank/DDBJ whole genome shotgun (WGS) entry which is preliminary data.</text>
</comment>
<organism evidence="2">
    <name type="scientific">marine sediment metagenome</name>
    <dbReference type="NCBI Taxonomy" id="412755"/>
    <lineage>
        <taxon>unclassified sequences</taxon>
        <taxon>metagenomes</taxon>
        <taxon>ecological metagenomes</taxon>
    </lineage>
</organism>
<dbReference type="EMBL" id="BARU01025439">
    <property type="protein sequence ID" value="GAH66447.1"/>
    <property type="molecule type" value="Genomic_DNA"/>
</dbReference>
<gene>
    <name evidence="2" type="ORF">S03H2_40986</name>
</gene>
<dbReference type="AlphaFoldDB" id="X1HAR2"/>